<accession>A0A4S8EMV5</accession>
<gene>
    <name evidence="1" type="ORF">E9531_16810</name>
</gene>
<name>A0A4S8EMV5_9BURK</name>
<reference evidence="1 2" key="1">
    <citation type="journal article" date="2015" name="Antonie Van Leeuwenhoek">
        <title>Lampropedia puyangensis sp. nov., isolated from symptomatic bark of Populus ? euramericana canker and emended description of Lampropedia hyalina (Ehrenberg 1832) Lee et al. 2004.</title>
        <authorList>
            <person name="Li Y."/>
            <person name="Wang T."/>
            <person name="Piao C.G."/>
            <person name="Wang L.F."/>
            <person name="Tian G.Z."/>
            <person name="Zhu T.H."/>
            <person name="Guo M.W."/>
        </authorList>
    </citation>
    <scope>NUCLEOTIDE SEQUENCE [LARGE SCALE GENOMIC DNA]</scope>
    <source>
        <strain evidence="1 2">2-bin</strain>
    </source>
</reference>
<protein>
    <recommendedName>
        <fullName evidence="3">HEPN domain-containing protein</fullName>
    </recommendedName>
</protein>
<comment type="caution">
    <text evidence="1">The sequence shown here is derived from an EMBL/GenBank/DDBJ whole genome shotgun (WGS) entry which is preliminary data.</text>
</comment>
<keyword evidence="2" id="KW-1185">Reference proteome</keyword>
<dbReference type="Proteomes" id="UP000308917">
    <property type="component" value="Unassembled WGS sequence"/>
</dbReference>
<dbReference type="EMBL" id="STFG01000035">
    <property type="protein sequence ID" value="THT96069.1"/>
    <property type="molecule type" value="Genomic_DNA"/>
</dbReference>
<evidence type="ECO:0008006" key="3">
    <source>
        <dbReference type="Google" id="ProtNLM"/>
    </source>
</evidence>
<organism evidence="1 2">
    <name type="scientific">Lampropedia puyangensis</name>
    <dbReference type="NCBI Taxonomy" id="1330072"/>
    <lineage>
        <taxon>Bacteria</taxon>
        <taxon>Pseudomonadati</taxon>
        <taxon>Pseudomonadota</taxon>
        <taxon>Betaproteobacteria</taxon>
        <taxon>Burkholderiales</taxon>
        <taxon>Comamonadaceae</taxon>
        <taxon>Lampropedia</taxon>
    </lineage>
</organism>
<dbReference type="AlphaFoldDB" id="A0A4S8EMV5"/>
<dbReference type="OrthoDB" id="9156440at2"/>
<proteinExistence type="predicted"/>
<dbReference type="RefSeq" id="WP_136574930.1">
    <property type="nucleotide sequence ID" value="NZ_STFG01000035.1"/>
</dbReference>
<sequence>MAQIGQRRRLKVSEIVVGAIATDARSFAEAGRRCIGEIKHGAIPGPMGPGIVCMSFAIELWFKALGCLSDPQGDVPTGHDLLLLFNGLSQEIQDALIARCGQPRAYFLSVLQQDAKTFEVWRYAYEQQALQDSSDRLIGMFVHRLLIDTLPVACDQVYEDFKAS</sequence>
<evidence type="ECO:0000313" key="2">
    <source>
        <dbReference type="Proteomes" id="UP000308917"/>
    </source>
</evidence>
<evidence type="ECO:0000313" key="1">
    <source>
        <dbReference type="EMBL" id="THT96069.1"/>
    </source>
</evidence>